<gene>
    <name evidence="2" type="ORF">IMAU50013_00462</name>
</gene>
<comment type="caution">
    <text evidence="2">The sequence shown here is derived from an EMBL/GenBank/DDBJ whole genome shotgun (WGS) entry which is preliminary data.</text>
</comment>
<evidence type="ECO:0008006" key="4">
    <source>
        <dbReference type="Google" id="ProtNLM"/>
    </source>
</evidence>
<dbReference type="Proteomes" id="UP000601587">
    <property type="component" value="Unassembled WGS sequence"/>
</dbReference>
<protein>
    <recommendedName>
        <fullName evidence="4">Transmembrane protein</fullName>
    </recommendedName>
</protein>
<accession>A0A9Q5G9P0</accession>
<evidence type="ECO:0000313" key="3">
    <source>
        <dbReference type="Proteomes" id="UP000601587"/>
    </source>
</evidence>
<evidence type="ECO:0000256" key="1">
    <source>
        <dbReference type="SAM" id="Phobius"/>
    </source>
</evidence>
<dbReference type="AlphaFoldDB" id="A0A9Q5G9P0"/>
<proteinExistence type="predicted"/>
<keyword evidence="1" id="KW-0472">Membrane</keyword>
<keyword evidence="1" id="KW-0812">Transmembrane</keyword>
<feature type="transmembrane region" description="Helical" evidence="1">
    <location>
        <begin position="7"/>
        <end position="26"/>
    </location>
</feature>
<feature type="transmembrane region" description="Helical" evidence="1">
    <location>
        <begin position="32"/>
        <end position="51"/>
    </location>
</feature>
<name>A0A9Q5G9P0_LACHE</name>
<organism evidence="2 3">
    <name type="scientific">Lactobacillus helveticus</name>
    <name type="common">Lactobacillus suntoryeus</name>
    <dbReference type="NCBI Taxonomy" id="1587"/>
    <lineage>
        <taxon>Bacteria</taxon>
        <taxon>Bacillati</taxon>
        <taxon>Bacillota</taxon>
        <taxon>Bacilli</taxon>
        <taxon>Lactobacillales</taxon>
        <taxon>Lactobacillaceae</taxon>
        <taxon>Lactobacillus</taxon>
    </lineage>
</organism>
<reference evidence="2" key="1">
    <citation type="submission" date="2019-09" db="EMBL/GenBank/DDBJ databases">
        <title>Comparative genomic analysis of Lactobacillus helveticus.</title>
        <authorList>
            <person name="Zhang H."/>
            <person name="Chen Y."/>
            <person name="Zhong Z."/>
        </authorList>
    </citation>
    <scope>NUCLEOTIDE SEQUENCE</scope>
    <source>
        <strain evidence="2">IMAU50013</strain>
    </source>
</reference>
<dbReference type="RefSeq" id="WP_173004044.1">
    <property type="nucleotide sequence ID" value="NZ_WCGB01000005.1"/>
</dbReference>
<dbReference type="EMBL" id="WCGB01000005">
    <property type="protein sequence ID" value="NRN90936.1"/>
    <property type="molecule type" value="Genomic_DNA"/>
</dbReference>
<keyword evidence="1" id="KW-1133">Transmembrane helix</keyword>
<sequence>MSWLAVLLTVIFMVAKLLGIIAWSWWLVFTPAIIYGVIVLVILIITFIAAFKD</sequence>
<evidence type="ECO:0000313" key="2">
    <source>
        <dbReference type="EMBL" id="NRN90936.1"/>
    </source>
</evidence>